<dbReference type="Proteomes" id="UP000270411">
    <property type="component" value="Chromosome 2"/>
</dbReference>
<keyword evidence="3 14" id="KW-0813">Transport</keyword>
<evidence type="ECO:0000256" key="1">
    <source>
        <dbReference type="ARBA" id="ARBA00004571"/>
    </source>
</evidence>
<feature type="domain" description="TonB-dependent receptor-like beta-barrel" evidence="18">
    <location>
        <begin position="255"/>
        <end position="714"/>
    </location>
</feature>
<comment type="subcellular location">
    <subcellularLocation>
        <location evidence="1 14">Cell outer membrane</location>
        <topology evidence="1 14">Multi-pass membrane protein</topology>
    </subcellularLocation>
</comment>
<keyword evidence="7 17" id="KW-0732">Signal</keyword>
<dbReference type="GO" id="GO:0015891">
    <property type="term" value="P:siderophore transport"/>
    <property type="evidence" value="ECO:0007669"/>
    <property type="project" value="InterPro"/>
</dbReference>
<dbReference type="PANTHER" id="PTHR32552:SF68">
    <property type="entry name" value="FERRICHROME OUTER MEMBRANE TRANSPORTER_PHAGE RECEPTOR"/>
    <property type="match status" value="1"/>
</dbReference>
<keyword evidence="9" id="KW-0406">Ion transport</keyword>
<evidence type="ECO:0000256" key="13">
    <source>
        <dbReference type="ARBA" id="ARBA00023237"/>
    </source>
</evidence>
<evidence type="ECO:0000313" key="20">
    <source>
        <dbReference type="EMBL" id="AZG15474.1"/>
    </source>
</evidence>
<evidence type="ECO:0000256" key="15">
    <source>
        <dbReference type="RuleBase" id="RU003357"/>
    </source>
</evidence>
<keyword evidence="12 20" id="KW-0675">Receptor</keyword>
<evidence type="ECO:0000259" key="19">
    <source>
        <dbReference type="Pfam" id="PF07715"/>
    </source>
</evidence>
<keyword evidence="6 14" id="KW-0812">Transmembrane</keyword>
<evidence type="ECO:0000256" key="9">
    <source>
        <dbReference type="ARBA" id="ARBA00023065"/>
    </source>
</evidence>
<keyword evidence="8" id="KW-0408">Iron</keyword>
<dbReference type="Gene3D" id="2.40.170.20">
    <property type="entry name" value="TonB-dependent receptor, beta-barrel domain"/>
    <property type="match status" value="1"/>
</dbReference>
<dbReference type="InterPro" id="IPR039426">
    <property type="entry name" value="TonB-dep_rcpt-like"/>
</dbReference>
<dbReference type="GO" id="GO:0015344">
    <property type="term" value="F:siderophore uptake transmembrane transporter activity"/>
    <property type="evidence" value="ECO:0007669"/>
    <property type="project" value="TreeGrafter"/>
</dbReference>
<dbReference type="InterPro" id="IPR036942">
    <property type="entry name" value="Beta-barrel_TonB_sf"/>
</dbReference>
<dbReference type="FunFam" id="2.170.130.10:FF:000001">
    <property type="entry name" value="Catecholate siderophore TonB-dependent receptor"/>
    <property type="match status" value="1"/>
</dbReference>
<evidence type="ECO:0000256" key="2">
    <source>
        <dbReference type="ARBA" id="ARBA00009810"/>
    </source>
</evidence>
<keyword evidence="5" id="KW-0410">Iron transport</keyword>
<evidence type="ECO:0000256" key="5">
    <source>
        <dbReference type="ARBA" id="ARBA00022496"/>
    </source>
</evidence>
<evidence type="ECO:0000256" key="7">
    <source>
        <dbReference type="ARBA" id="ARBA00022729"/>
    </source>
</evidence>
<dbReference type="OrthoDB" id="127311at2"/>
<evidence type="ECO:0000259" key="18">
    <source>
        <dbReference type="Pfam" id="PF00593"/>
    </source>
</evidence>
<evidence type="ECO:0000313" key="21">
    <source>
        <dbReference type="Proteomes" id="UP000270411"/>
    </source>
</evidence>
<keyword evidence="13 14" id="KW-0998">Cell outer membrane</keyword>
<gene>
    <name evidence="20" type="ORF">EHF44_18505</name>
</gene>
<dbReference type="PANTHER" id="PTHR32552">
    <property type="entry name" value="FERRICHROME IRON RECEPTOR-RELATED"/>
    <property type="match status" value="1"/>
</dbReference>
<protein>
    <submittedName>
        <fullName evidence="20">TonB-dependent siderophore receptor</fullName>
    </submittedName>
</protein>
<feature type="region of interest" description="Disordered" evidence="16">
    <location>
        <begin position="61"/>
        <end position="80"/>
    </location>
</feature>
<dbReference type="NCBIfam" id="TIGR01783">
    <property type="entry name" value="TonB-siderophor"/>
    <property type="match status" value="1"/>
</dbReference>
<dbReference type="InterPro" id="IPR010105">
    <property type="entry name" value="TonB_sidphr_rcpt"/>
</dbReference>
<evidence type="ECO:0000256" key="3">
    <source>
        <dbReference type="ARBA" id="ARBA00022448"/>
    </source>
</evidence>
<sequence>MKRGRSGGSSQTQGSRQPFALTALALAVSVQAAYAQTSAPATGSETTLPTVSVRADTVAENYGPAGKKSTSGTKSDVPIEDTPQSISVITADQIRSQGSTTVEESLRYSAGVRTQPIVDTRRGTFYIRGFNAAQNGQYLDGLKLPWSGGYAYWDIDPYSLERVDIVRGPSSVLYGQTSPGGLVNQVSKRPQAESSNEINLSFGNYNRKEVSGDFTGALDQDGKVLYRVTALARDSGTQTDHADDNRFFIAPQITWRPTADTNFTFYTQVLHDDAGNSANFLPALGTITPLANGSKIPTSLFTGEPGFDRFKREQYVAGYEFSHRVNDTLTLRQNLRYAHQYASYENIGSNSGLVANPPNGPYLLRRLGLRSSESFDVFTVDNQAQVKVKHGIFDHTILAGVDYSWSHFDRLLGQTAVTPASGIPTATTEPPLNIFNPQYGNFVRTAYQTDSDVRRSQIGFYLQDMLRVADRFVFQAAGRYDKARVDTDTKTLATGAVANTGTNDGKFTGRAGVLWEGPYGLSPYFSYSTSFEPTGATTLFGGGTPKPTTGKQYEAGLKFQPAGSRSFAQLSLFNLTQENVLTTSPVSGQFSQIGEVRSRGVELEGTWAVTPNLNVLASYTYTDAEVTAAGPSAPNAGKTPQYIPKHMASLWADYRLGSNFGFLQGVWLGGGVRYVSKTYDQTNVTEVPAFTLFDLAASYSFAKHYTLRLNINNLFDKTYVAACDSATNCYYGRRRTIIGTASYRW</sequence>
<keyword evidence="10 15" id="KW-0798">TonB box</keyword>
<name>A0A3G8H4W7_9BURK</name>
<comment type="similarity">
    <text evidence="2 14 15">Belongs to the TonB-dependent receptor family.</text>
</comment>
<proteinExistence type="inferred from homology"/>
<organism evidence="20 21">
    <name type="scientific">Cupriavidus pauculus</name>
    <dbReference type="NCBI Taxonomy" id="82633"/>
    <lineage>
        <taxon>Bacteria</taxon>
        <taxon>Pseudomonadati</taxon>
        <taxon>Pseudomonadota</taxon>
        <taxon>Betaproteobacteria</taxon>
        <taxon>Burkholderiales</taxon>
        <taxon>Burkholderiaceae</taxon>
        <taxon>Cupriavidus</taxon>
    </lineage>
</organism>
<dbReference type="Pfam" id="PF00593">
    <property type="entry name" value="TonB_dep_Rec_b-barrel"/>
    <property type="match status" value="1"/>
</dbReference>
<dbReference type="Gene3D" id="2.170.130.10">
    <property type="entry name" value="TonB-dependent receptor, plug domain"/>
    <property type="match status" value="1"/>
</dbReference>
<dbReference type="SUPFAM" id="SSF56935">
    <property type="entry name" value="Porins"/>
    <property type="match status" value="1"/>
</dbReference>
<evidence type="ECO:0000256" key="4">
    <source>
        <dbReference type="ARBA" id="ARBA00022452"/>
    </source>
</evidence>
<dbReference type="InterPro" id="IPR000531">
    <property type="entry name" value="Beta-barrel_TonB"/>
</dbReference>
<dbReference type="GO" id="GO:0038023">
    <property type="term" value="F:signaling receptor activity"/>
    <property type="evidence" value="ECO:0007669"/>
    <property type="project" value="InterPro"/>
</dbReference>
<evidence type="ECO:0000256" key="12">
    <source>
        <dbReference type="ARBA" id="ARBA00023170"/>
    </source>
</evidence>
<evidence type="ECO:0000256" key="14">
    <source>
        <dbReference type="PROSITE-ProRule" id="PRU01360"/>
    </source>
</evidence>
<dbReference type="AlphaFoldDB" id="A0A3G8H4W7"/>
<evidence type="ECO:0000256" key="10">
    <source>
        <dbReference type="ARBA" id="ARBA00023077"/>
    </source>
</evidence>
<dbReference type="CDD" id="cd01347">
    <property type="entry name" value="ligand_gated_channel"/>
    <property type="match status" value="1"/>
</dbReference>
<evidence type="ECO:0000256" key="16">
    <source>
        <dbReference type="SAM" id="MobiDB-lite"/>
    </source>
</evidence>
<dbReference type="PROSITE" id="PS52016">
    <property type="entry name" value="TONB_DEPENDENT_REC_3"/>
    <property type="match status" value="1"/>
</dbReference>
<reference evidence="21" key="1">
    <citation type="submission" date="2018-11" db="EMBL/GenBank/DDBJ databases">
        <title>FDA dAtabase for Regulatory Grade micrObial Sequences (FDA-ARGOS): Supporting development and validation of Infectious Disease Dx tests.</title>
        <authorList>
            <person name="Goldberg B."/>
            <person name="Campos J."/>
            <person name="Tallon L."/>
            <person name="Sadzewicz L."/>
            <person name="Zhao X."/>
            <person name="Vavikolanu K."/>
            <person name="Mehta A."/>
            <person name="Aluvathingal J."/>
            <person name="Nadendla S."/>
            <person name="Geyer C."/>
            <person name="Nandy P."/>
            <person name="Yan Y."/>
            <person name="Sichtig H."/>
        </authorList>
    </citation>
    <scope>NUCLEOTIDE SEQUENCE [LARGE SCALE GENOMIC DNA]</scope>
    <source>
        <strain evidence="21">FDAARGOS_614</strain>
    </source>
</reference>
<evidence type="ECO:0000256" key="6">
    <source>
        <dbReference type="ARBA" id="ARBA00022692"/>
    </source>
</evidence>
<dbReference type="Pfam" id="PF07715">
    <property type="entry name" value="Plug"/>
    <property type="match status" value="1"/>
</dbReference>
<feature type="domain" description="TonB-dependent receptor plug" evidence="19">
    <location>
        <begin position="79"/>
        <end position="181"/>
    </location>
</feature>
<dbReference type="InterPro" id="IPR037066">
    <property type="entry name" value="Plug_dom_sf"/>
</dbReference>
<feature type="chain" id="PRO_5017970590" evidence="17">
    <location>
        <begin position="36"/>
        <end position="745"/>
    </location>
</feature>
<evidence type="ECO:0000256" key="11">
    <source>
        <dbReference type="ARBA" id="ARBA00023136"/>
    </source>
</evidence>
<accession>A0A3G8H4W7</accession>
<dbReference type="InterPro" id="IPR012910">
    <property type="entry name" value="Plug_dom"/>
</dbReference>
<dbReference type="GO" id="GO:0009279">
    <property type="term" value="C:cell outer membrane"/>
    <property type="evidence" value="ECO:0007669"/>
    <property type="project" value="UniProtKB-SubCell"/>
</dbReference>
<evidence type="ECO:0000256" key="17">
    <source>
        <dbReference type="SAM" id="SignalP"/>
    </source>
</evidence>
<keyword evidence="4 14" id="KW-1134">Transmembrane beta strand</keyword>
<keyword evidence="11 14" id="KW-0472">Membrane</keyword>
<dbReference type="EMBL" id="CP033970">
    <property type="protein sequence ID" value="AZG15474.1"/>
    <property type="molecule type" value="Genomic_DNA"/>
</dbReference>
<dbReference type="KEGG" id="cpau:EHF44_18505"/>
<dbReference type="FunFam" id="2.40.170.20:FF:000005">
    <property type="entry name" value="TonB-dependent siderophore receptor"/>
    <property type="match status" value="1"/>
</dbReference>
<feature type="signal peptide" evidence="17">
    <location>
        <begin position="1"/>
        <end position="35"/>
    </location>
</feature>
<evidence type="ECO:0000256" key="8">
    <source>
        <dbReference type="ARBA" id="ARBA00023004"/>
    </source>
</evidence>
<dbReference type="RefSeq" id="WP_124685208.1">
    <property type="nucleotide sequence ID" value="NZ_CP033970.1"/>
</dbReference>